<dbReference type="PANTHER" id="PTHR23077">
    <property type="entry name" value="AAA-FAMILY ATPASE"/>
    <property type="match status" value="1"/>
</dbReference>
<keyword evidence="6" id="KW-1185">Reference proteome</keyword>
<protein>
    <recommendedName>
        <fullName evidence="4">AAA+ ATPase domain-containing protein</fullName>
    </recommendedName>
</protein>
<dbReference type="InterPro" id="IPR003959">
    <property type="entry name" value="ATPase_AAA_core"/>
</dbReference>
<dbReference type="InterPro" id="IPR027417">
    <property type="entry name" value="P-loop_NTPase"/>
</dbReference>
<feature type="compositionally biased region" description="Low complexity" evidence="3">
    <location>
        <begin position="67"/>
        <end position="91"/>
    </location>
</feature>
<feature type="region of interest" description="Disordered" evidence="3">
    <location>
        <begin position="639"/>
        <end position="659"/>
    </location>
</feature>
<feature type="domain" description="AAA+ ATPase" evidence="4">
    <location>
        <begin position="892"/>
        <end position="1034"/>
    </location>
</feature>
<evidence type="ECO:0000313" key="6">
    <source>
        <dbReference type="Proteomes" id="UP001165080"/>
    </source>
</evidence>
<dbReference type="Pfam" id="PF17862">
    <property type="entry name" value="AAA_lid_3"/>
    <property type="match status" value="2"/>
</dbReference>
<dbReference type="InterPro" id="IPR003960">
    <property type="entry name" value="ATPase_AAA_CS"/>
</dbReference>
<dbReference type="FunFam" id="3.40.50.300:FF:000661">
    <property type="entry name" value="calmodulin-interacting protein 111 isoform X1"/>
    <property type="match status" value="1"/>
</dbReference>
<feature type="region of interest" description="Disordered" evidence="3">
    <location>
        <begin position="278"/>
        <end position="342"/>
    </location>
</feature>
<evidence type="ECO:0000256" key="1">
    <source>
        <dbReference type="ARBA" id="ARBA00022741"/>
    </source>
</evidence>
<name>A0A9W6F1T0_9CHLO</name>
<dbReference type="Gene3D" id="1.10.8.60">
    <property type="match status" value="2"/>
</dbReference>
<dbReference type="InterPro" id="IPR003593">
    <property type="entry name" value="AAA+_ATPase"/>
</dbReference>
<feature type="compositionally biased region" description="Gly residues" evidence="3">
    <location>
        <begin position="309"/>
        <end position="318"/>
    </location>
</feature>
<dbReference type="OrthoDB" id="27435at2759"/>
<proteinExistence type="predicted"/>
<dbReference type="FunFam" id="1.10.8.60:FF:000178">
    <property type="entry name" value="CDC48/VCP homolog, AAA superfamily"/>
    <property type="match status" value="1"/>
</dbReference>
<feature type="region of interest" description="Disordered" evidence="3">
    <location>
        <begin position="56"/>
        <end position="108"/>
    </location>
</feature>
<sequence length="1130" mass="111327">MNLGTPSLAACLADGTAPKLPSGSSWVALSPDALTSARLAAGQIVLVGVTGRVVQPPGFGPGGPGGSSPAPAPAGRSPGPPLTGGSSSFGPAPELLAPEPGTGLPPQPLSLWRLCGGMLGLGPGLAAASGSDEASDPTGGAGGGGLPLPGAFLLPARMWPAAKLPRAAALLSPVLRETAGQPTAGTVVLLYRPSAVGPAPAPAGLETPVKAEAAAAAATPSTATAAATAPVTPAATRGAPGGANGAVGAVGANGGPNGGAVVLQLCGEALLQAPVSPAAAGGSGAGGGGGAGGEPPAASPLRTPAGKGPRAGGGGAGGRSPATPAAAAASPALPRGGGGAAAANGGEAAGYGGSGGALQQWPLDTLRRAADVGDEATRTALAAVARRHLAGRHMLAGAPLALPVLGSSVLFRVVAVAPPPPYGSGTAVAGGGAATPVEVGRGTRVVVLYPGEPLPEEFAAAGGGGGGGGGGGPGERVAAGAGGGGGSVARLVAVAREAAAAAVAESAAEAAADAAERALLAGLSSGGVDFSQLGGVGPHLGALRELVALPLRAPHLFAQYGIRPPRGVLLYGPPGSGKTVLARAAAADAGATVFLINGPDVVSEYYGESEASVRGIFAAASALAPSLVLMDEVDALAPARSGGGGSSAHTPSVGGGGSDVSSRLVTALLTLLDGAEEDGQQQSGGQQGQSGPCGGGRVHRPVVVVAATNRPDALDPALRRPGRLEREIEVGVPGAEARLEILQARLRSVRHCLSPSQVGSLAASAHGFVSADLAALVDEAAMCALRRRVAARGAERKKEVEKEEKDKEVQQAAADGLLEAEVEVEMEVVTLEDFKTAETRVRPSALREVPIEIPAVRWDDIGGMHSVKQALQEAVEWPHKAQSAMSRLGAQPPRGVLLFGPPGCSKTLLARAVASEARLNFLAVKGGELVSKYVGESEKAIAGLFARARSTAPSIIFFDELDGLVGSRGGPEAGGGGTAGMSERLLSQLLTEMDGLLERGGVTVLAATNRPDCLDPALLRPGRFDRLIHVPLPDRDARVEILRVQLRCCPVAADVDVELLAVRTAGYSGADLAAVVREAGLAALEEDLGAEQVAMRHFETALRLVAPSVQPSTNMMAVYGRMQRAAVPLA</sequence>
<gene>
    <name evidence="5" type="primary">PLEST007002</name>
    <name evidence="5" type="ORF">PLESTB_000756600</name>
</gene>
<keyword evidence="2" id="KW-0067">ATP-binding</keyword>
<dbReference type="PANTHER" id="PTHR23077:SF27">
    <property type="entry name" value="ATPASE FAMILY GENE 2 PROTEIN HOMOLOG A"/>
    <property type="match status" value="1"/>
</dbReference>
<feature type="domain" description="AAA+ ATPase" evidence="4">
    <location>
        <begin position="564"/>
        <end position="734"/>
    </location>
</feature>
<evidence type="ECO:0000313" key="5">
    <source>
        <dbReference type="EMBL" id="GLC53503.1"/>
    </source>
</evidence>
<dbReference type="Gene3D" id="3.40.50.300">
    <property type="entry name" value="P-loop containing nucleotide triphosphate hydrolases"/>
    <property type="match status" value="2"/>
</dbReference>
<dbReference type="Proteomes" id="UP001165080">
    <property type="component" value="Unassembled WGS sequence"/>
</dbReference>
<accession>A0A9W6F1T0</accession>
<evidence type="ECO:0000259" key="4">
    <source>
        <dbReference type="SMART" id="SM00382"/>
    </source>
</evidence>
<keyword evidence="1" id="KW-0547">Nucleotide-binding</keyword>
<organism evidence="5 6">
    <name type="scientific">Pleodorina starrii</name>
    <dbReference type="NCBI Taxonomy" id="330485"/>
    <lineage>
        <taxon>Eukaryota</taxon>
        <taxon>Viridiplantae</taxon>
        <taxon>Chlorophyta</taxon>
        <taxon>core chlorophytes</taxon>
        <taxon>Chlorophyceae</taxon>
        <taxon>CS clade</taxon>
        <taxon>Chlamydomonadales</taxon>
        <taxon>Volvocaceae</taxon>
        <taxon>Pleodorina</taxon>
    </lineage>
</organism>
<reference evidence="5 6" key="1">
    <citation type="journal article" date="2023" name="Commun. Biol.">
        <title>Reorganization of the ancestral sex-determining regions during the evolution of trioecy in Pleodorina starrii.</title>
        <authorList>
            <person name="Takahashi K."/>
            <person name="Suzuki S."/>
            <person name="Kawai-Toyooka H."/>
            <person name="Yamamoto K."/>
            <person name="Hamaji T."/>
            <person name="Ootsuki R."/>
            <person name="Yamaguchi H."/>
            <person name="Kawachi M."/>
            <person name="Higashiyama T."/>
            <person name="Nozaki H."/>
        </authorList>
    </citation>
    <scope>NUCLEOTIDE SEQUENCE [LARGE SCALE GENOMIC DNA]</scope>
    <source>
        <strain evidence="5 6">NIES-4479</strain>
    </source>
</reference>
<dbReference type="InterPro" id="IPR041569">
    <property type="entry name" value="AAA_lid_3"/>
</dbReference>
<dbReference type="SMART" id="SM00382">
    <property type="entry name" value="AAA"/>
    <property type="match status" value="2"/>
</dbReference>
<feature type="compositionally biased region" description="Low complexity" evidence="3">
    <location>
        <begin position="294"/>
        <end position="308"/>
    </location>
</feature>
<dbReference type="Pfam" id="PF00004">
    <property type="entry name" value="AAA"/>
    <property type="match status" value="2"/>
</dbReference>
<evidence type="ECO:0000256" key="3">
    <source>
        <dbReference type="SAM" id="MobiDB-lite"/>
    </source>
</evidence>
<evidence type="ECO:0000256" key="2">
    <source>
        <dbReference type="ARBA" id="ARBA00022840"/>
    </source>
</evidence>
<dbReference type="GO" id="GO:0016887">
    <property type="term" value="F:ATP hydrolysis activity"/>
    <property type="evidence" value="ECO:0007669"/>
    <property type="project" value="InterPro"/>
</dbReference>
<dbReference type="EMBL" id="BRXU01000008">
    <property type="protein sequence ID" value="GLC53503.1"/>
    <property type="molecule type" value="Genomic_DNA"/>
</dbReference>
<dbReference type="AlphaFoldDB" id="A0A9W6F1T0"/>
<dbReference type="GO" id="GO:0009507">
    <property type="term" value="C:chloroplast"/>
    <property type="evidence" value="ECO:0007669"/>
    <property type="project" value="TreeGrafter"/>
</dbReference>
<comment type="caution">
    <text evidence="5">The sequence shown here is derived from an EMBL/GenBank/DDBJ whole genome shotgun (WGS) entry which is preliminary data.</text>
</comment>
<dbReference type="InterPro" id="IPR050168">
    <property type="entry name" value="AAA_ATPase_domain"/>
</dbReference>
<dbReference type="SUPFAM" id="SSF52540">
    <property type="entry name" value="P-loop containing nucleoside triphosphate hydrolases"/>
    <property type="match status" value="2"/>
</dbReference>
<feature type="compositionally biased region" description="Low complexity" evidence="3">
    <location>
        <begin position="319"/>
        <end position="334"/>
    </location>
</feature>
<dbReference type="PROSITE" id="PS00674">
    <property type="entry name" value="AAA"/>
    <property type="match status" value="2"/>
</dbReference>
<feature type="compositionally biased region" description="Gly residues" evidence="3">
    <location>
        <begin position="281"/>
        <end position="293"/>
    </location>
</feature>
<dbReference type="GO" id="GO:0005524">
    <property type="term" value="F:ATP binding"/>
    <property type="evidence" value="ECO:0007669"/>
    <property type="project" value="UniProtKB-KW"/>
</dbReference>
<feature type="region of interest" description="Disordered" evidence="3">
    <location>
        <begin position="677"/>
        <end position="696"/>
    </location>
</feature>
<dbReference type="FunFam" id="3.40.50.300:FF:000012">
    <property type="entry name" value="Transitional endoplasmic reticulum ATPase"/>
    <property type="match status" value="1"/>
</dbReference>
<feature type="compositionally biased region" description="Gly residues" evidence="3">
    <location>
        <begin position="685"/>
        <end position="696"/>
    </location>
</feature>